<keyword evidence="7" id="KW-0560">Oxidoreductase</keyword>
<accession>A0A1M6SN05</accession>
<protein>
    <recommendedName>
        <fullName evidence="11">Nitronate monooxygenase</fullName>
    </recommendedName>
    <alternativeName>
        <fullName evidence="9">Propionate 3-nitronate monooxygenase</fullName>
    </alternativeName>
</protein>
<keyword evidence="4" id="KW-0285">Flavoprotein</keyword>
<dbReference type="CDD" id="cd04730">
    <property type="entry name" value="NPD_like"/>
    <property type="match status" value="1"/>
</dbReference>
<dbReference type="AlphaFoldDB" id="A0A1M6SN05"/>
<dbReference type="InterPro" id="IPR013785">
    <property type="entry name" value="Aldolase_TIM"/>
</dbReference>
<dbReference type="FunFam" id="3.20.20.70:FF:000154">
    <property type="entry name" value="Probable nitronate monooxygenase"/>
    <property type="match status" value="1"/>
</dbReference>
<proteinExistence type="inferred from homology"/>
<dbReference type="RefSeq" id="WP_064699140.1">
    <property type="nucleotide sequence ID" value="NZ_BDEO01000006.1"/>
</dbReference>
<keyword evidence="3" id="KW-0216">Detoxification</keyword>
<sequence length="358" mass="37860">MSICDALCQQLGIRYPIIQAPMAGVSTPALAAAVTEAGGLGSLGLGACGVDRAREQIRATRELTNGPINVNLFCHRPADRDAGREADWLDHLAPRFAEFNARPPEALREVYQSFVGHDAMLEMLLEEQPAVVSFHFGLPGREVVHRLREAGCMTLACVTSLEEAERAESEGVDALVAQGVEAGGHRGVFDPERDDGIGTLTLVRLLVANSRRPVIAAGGIMDGAGIAAALLLGASAVQLGTAFVLCPESAADAAYRERFKCEEANHTRITSSISGRPARGFVNRLHEAAGDPAPPDYPVAYDAAKALHAVAGAVDNHDFAPHWAGQGAPLARELPAASLIKALVEEWRNAAVSDRSMV</sequence>
<keyword evidence="13" id="KW-1185">Reference proteome</keyword>
<keyword evidence="5" id="KW-0288">FMN</keyword>
<evidence type="ECO:0000256" key="7">
    <source>
        <dbReference type="ARBA" id="ARBA00023002"/>
    </source>
</evidence>
<dbReference type="PANTHER" id="PTHR42747:SF3">
    <property type="entry name" value="NITRONATE MONOOXYGENASE-RELATED"/>
    <property type="match status" value="1"/>
</dbReference>
<comment type="catalytic activity">
    <reaction evidence="10">
        <text>3 propionate 3-nitronate + 3 O2 + H2O = 3 3-oxopropanoate + 2 nitrate + nitrite + H2O2 + 3 H(+)</text>
        <dbReference type="Rhea" id="RHEA:57332"/>
        <dbReference type="ChEBI" id="CHEBI:15377"/>
        <dbReference type="ChEBI" id="CHEBI:15378"/>
        <dbReference type="ChEBI" id="CHEBI:15379"/>
        <dbReference type="ChEBI" id="CHEBI:16240"/>
        <dbReference type="ChEBI" id="CHEBI:16301"/>
        <dbReference type="ChEBI" id="CHEBI:17632"/>
        <dbReference type="ChEBI" id="CHEBI:33190"/>
        <dbReference type="ChEBI" id="CHEBI:136067"/>
    </reaction>
</comment>
<evidence type="ECO:0000313" key="12">
    <source>
        <dbReference type="EMBL" id="SHK46027.1"/>
    </source>
</evidence>
<dbReference type="Pfam" id="PF03060">
    <property type="entry name" value="NMO"/>
    <property type="match status" value="1"/>
</dbReference>
<reference evidence="13" key="1">
    <citation type="submission" date="2016-11" db="EMBL/GenBank/DDBJ databases">
        <authorList>
            <person name="Varghese N."/>
            <person name="Submissions S."/>
        </authorList>
    </citation>
    <scope>NUCLEOTIDE SEQUENCE [LARGE SCALE GENOMIC DNA]</scope>
    <source>
        <strain evidence="13">ALO Sharm</strain>
    </source>
</reference>
<evidence type="ECO:0000256" key="6">
    <source>
        <dbReference type="ARBA" id="ARBA00022741"/>
    </source>
</evidence>
<dbReference type="GO" id="GO:0018580">
    <property type="term" value="F:nitronate monooxygenase activity"/>
    <property type="evidence" value="ECO:0007669"/>
    <property type="project" value="InterPro"/>
</dbReference>
<dbReference type="SUPFAM" id="SSF51412">
    <property type="entry name" value="Inosine monophosphate dehydrogenase (IMPDH)"/>
    <property type="match status" value="1"/>
</dbReference>
<dbReference type="EMBL" id="FRAL01000003">
    <property type="protein sequence ID" value="SHK46027.1"/>
    <property type="molecule type" value="Genomic_DNA"/>
</dbReference>
<dbReference type="InterPro" id="IPR004136">
    <property type="entry name" value="NMO"/>
</dbReference>
<keyword evidence="8 12" id="KW-0503">Monooxygenase</keyword>
<evidence type="ECO:0000256" key="2">
    <source>
        <dbReference type="ARBA" id="ARBA00009881"/>
    </source>
</evidence>
<evidence type="ECO:0000256" key="9">
    <source>
        <dbReference type="ARBA" id="ARBA00031155"/>
    </source>
</evidence>
<dbReference type="GO" id="GO:0000166">
    <property type="term" value="F:nucleotide binding"/>
    <property type="evidence" value="ECO:0007669"/>
    <property type="project" value="UniProtKB-KW"/>
</dbReference>
<comment type="similarity">
    <text evidence="2">Belongs to the nitronate monooxygenase family. NMO class I subfamily.</text>
</comment>
<evidence type="ECO:0000313" key="13">
    <source>
        <dbReference type="Proteomes" id="UP000184248"/>
    </source>
</evidence>
<gene>
    <name evidence="12" type="ORF">SAMN05192556_10355</name>
</gene>
<evidence type="ECO:0000256" key="11">
    <source>
        <dbReference type="ARBA" id="ARBA00067136"/>
    </source>
</evidence>
<comment type="cofactor">
    <cofactor evidence="1">
        <name>FMN</name>
        <dbReference type="ChEBI" id="CHEBI:58210"/>
    </cofactor>
</comment>
<evidence type="ECO:0000256" key="8">
    <source>
        <dbReference type="ARBA" id="ARBA00023033"/>
    </source>
</evidence>
<evidence type="ECO:0000256" key="5">
    <source>
        <dbReference type="ARBA" id="ARBA00022643"/>
    </source>
</evidence>
<dbReference type="Gene3D" id="3.20.20.70">
    <property type="entry name" value="Aldolase class I"/>
    <property type="match status" value="1"/>
</dbReference>
<evidence type="ECO:0000256" key="3">
    <source>
        <dbReference type="ARBA" id="ARBA00022575"/>
    </source>
</evidence>
<dbReference type="Proteomes" id="UP000184248">
    <property type="component" value="Unassembled WGS sequence"/>
</dbReference>
<dbReference type="GO" id="GO:0009636">
    <property type="term" value="P:response to toxic substance"/>
    <property type="evidence" value="ECO:0007669"/>
    <property type="project" value="UniProtKB-KW"/>
</dbReference>
<organism evidence="12 13">
    <name type="scientific">Halomonas caseinilytica</name>
    <dbReference type="NCBI Taxonomy" id="438744"/>
    <lineage>
        <taxon>Bacteria</taxon>
        <taxon>Pseudomonadati</taxon>
        <taxon>Pseudomonadota</taxon>
        <taxon>Gammaproteobacteria</taxon>
        <taxon>Oceanospirillales</taxon>
        <taxon>Halomonadaceae</taxon>
        <taxon>Halomonas</taxon>
    </lineage>
</organism>
<dbReference type="PANTHER" id="PTHR42747">
    <property type="entry name" value="NITRONATE MONOOXYGENASE-RELATED"/>
    <property type="match status" value="1"/>
</dbReference>
<dbReference type="OrthoDB" id="9778912at2"/>
<name>A0A1M6SN05_9GAMM</name>
<evidence type="ECO:0000256" key="10">
    <source>
        <dbReference type="ARBA" id="ARBA00049401"/>
    </source>
</evidence>
<evidence type="ECO:0000256" key="1">
    <source>
        <dbReference type="ARBA" id="ARBA00001917"/>
    </source>
</evidence>
<evidence type="ECO:0000256" key="4">
    <source>
        <dbReference type="ARBA" id="ARBA00022630"/>
    </source>
</evidence>
<keyword evidence="6" id="KW-0547">Nucleotide-binding</keyword>